<sequence>MGSFFGLKGALQHHPFYPAPCAFILVSIYNASFYFGSCFGSGRLYRNHIFYFLKVLSSIALMLIQG</sequence>
<proteinExistence type="predicted"/>
<gene>
    <name evidence="1" type="ORF">MRB53_024397</name>
</gene>
<organism evidence="1 2">
    <name type="scientific">Persea americana</name>
    <name type="common">Avocado</name>
    <dbReference type="NCBI Taxonomy" id="3435"/>
    <lineage>
        <taxon>Eukaryota</taxon>
        <taxon>Viridiplantae</taxon>
        <taxon>Streptophyta</taxon>
        <taxon>Embryophyta</taxon>
        <taxon>Tracheophyta</taxon>
        <taxon>Spermatophyta</taxon>
        <taxon>Magnoliopsida</taxon>
        <taxon>Magnoliidae</taxon>
        <taxon>Laurales</taxon>
        <taxon>Lauraceae</taxon>
        <taxon>Persea</taxon>
    </lineage>
</organism>
<comment type="caution">
    <text evidence="1">The sequence shown here is derived from an EMBL/GenBank/DDBJ whole genome shotgun (WGS) entry which is preliminary data.</text>
</comment>
<name>A0ACC2LC85_PERAE</name>
<dbReference type="EMBL" id="CM056815">
    <property type="protein sequence ID" value="KAJ8631074.1"/>
    <property type="molecule type" value="Genomic_DNA"/>
</dbReference>
<reference evidence="1 2" key="1">
    <citation type="journal article" date="2022" name="Hortic Res">
        <title>A haplotype resolved chromosomal level avocado genome allows analysis of novel avocado genes.</title>
        <authorList>
            <person name="Nath O."/>
            <person name="Fletcher S.J."/>
            <person name="Hayward A."/>
            <person name="Shaw L.M."/>
            <person name="Masouleh A.K."/>
            <person name="Furtado A."/>
            <person name="Henry R.J."/>
            <person name="Mitter N."/>
        </authorList>
    </citation>
    <scope>NUCLEOTIDE SEQUENCE [LARGE SCALE GENOMIC DNA]</scope>
    <source>
        <strain evidence="2">cv. Hass</strain>
    </source>
</reference>
<accession>A0ACC2LC85</accession>
<evidence type="ECO:0000313" key="2">
    <source>
        <dbReference type="Proteomes" id="UP001234297"/>
    </source>
</evidence>
<protein>
    <submittedName>
        <fullName evidence="1">Uncharacterized protein</fullName>
    </submittedName>
</protein>
<dbReference type="Proteomes" id="UP001234297">
    <property type="component" value="Chromosome 7"/>
</dbReference>
<keyword evidence="2" id="KW-1185">Reference proteome</keyword>
<evidence type="ECO:0000313" key="1">
    <source>
        <dbReference type="EMBL" id="KAJ8631074.1"/>
    </source>
</evidence>